<organism evidence="1 2">
    <name type="scientific">Entomophthora muscae</name>
    <dbReference type="NCBI Taxonomy" id="34485"/>
    <lineage>
        <taxon>Eukaryota</taxon>
        <taxon>Fungi</taxon>
        <taxon>Fungi incertae sedis</taxon>
        <taxon>Zoopagomycota</taxon>
        <taxon>Entomophthoromycotina</taxon>
        <taxon>Entomophthoromycetes</taxon>
        <taxon>Entomophthorales</taxon>
        <taxon>Entomophthoraceae</taxon>
        <taxon>Entomophthora</taxon>
    </lineage>
</organism>
<dbReference type="EMBL" id="QTSX02001110">
    <property type="protein sequence ID" value="KAJ9083168.1"/>
    <property type="molecule type" value="Genomic_DNA"/>
</dbReference>
<evidence type="ECO:0000313" key="2">
    <source>
        <dbReference type="Proteomes" id="UP001165960"/>
    </source>
</evidence>
<name>A0ACC2U815_9FUNG</name>
<reference evidence="1" key="1">
    <citation type="submission" date="2022-04" db="EMBL/GenBank/DDBJ databases">
        <title>Genome of the entomopathogenic fungus Entomophthora muscae.</title>
        <authorList>
            <person name="Elya C."/>
            <person name="Lovett B.R."/>
            <person name="Lee E."/>
            <person name="Macias A.M."/>
            <person name="Hajek A.E."/>
            <person name="De Bivort B.L."/>
            <person name="Kasson M.T."/>
            <person name="De Fine Licht H.H."/>
            <person name="Stajich J.E."/>
        </authorList>
    </citation>
    <scope>NUCLEOTIDE SEQUENCE</scope>
    <source>
        <strain evidence="1">Berkeley</strain>
    </source>
</reference>
<comment type="caution">
    <text evidence="1">The sequence shown here is derived from an EMBL/GenBank/DDBJ whole genome shotgun (WGS) entry which is preliminary data.</text>
</comment>
<accession>A0ACC2U815</accession>
<protein>
    <submittedName>
        <fullName evidence="1">Uncharacterized protein</fullName>
    </submittedName>
</protein>
<keyword evidence="2" id="KW-1185">Reference proteome</keyword>
<proteinExistence type="predicted"/>
<gene>
    <name evidence="1" type="ORF">DSO57_1037413</name>
</gene>
<evidence type="ECO:0000313" key="1">
    <source>
        <dbReference type="EMBL" id="KAJ9083168.1"/>
    </source>
</evidence>
<dbReference type="Proteomes" id="UP001165960">
    <property type="component" value="Unassembled WGS sequence"/>
</dbReference>
<sequence>MSTIFVIDRQEHFQIAQRNQVSFKANQTHQKEAFLIKEGHPQIIPLSKLQAQPASKVPTKRVCDL</sequence>